<reference evidence="4" key="1">
    <citation type="submission" date="2020-10" db="EMBL/GenBank/DDBJ databases">
        <authorList>
            <person name="Gilroy R."/>
        </authorList>
    </citation>
    <scope>NUCLEOTIDE SEQUENCE</scope>
    <source>
        <strain evidence="4">4509</strain>
    </source>
</reference>
<name>A0A9D1LJT5_9FIRM</name>
<feature type="domain" description="CN hydrolase" evidence="3">
    <location>
        <begin position="1"/>
        <end position="244"/>
    </location>
</feature>
<evidence type="ECO:0000313" key="5">
    <source>
        <dbReference type="Proteomes" id="UP000824082"/>
    </source>
</evidence>
<evidence type="ECO:0000313" key="4">
    <source>
        <dbReference type="EMBL" id="HIU42190.1"/>
    </source>
</evidence>
<evidence type="ECO:0000256" key="2">
    <source>
        <dbReference type="ARBA" id="ARBA00022801"/>
    </source>
</evidence>
<dbReference type="PANTHER" id="PTHR23088:SF27">
    <property type="entry name" value="DEAMINATED GLUTATHIONE AMIDASE"/>
    <property type="match status" value="1"/>
</dbReference>
<dbReference type="InterPro" id="IPR003010">
    <property type="entry name" value="C-N_Hydrolase"/>
</dbReference>
<dbReference type="CDD" id="cd07572">
    <property type="entry name" value="nit"/>
    <property type="match status" value="1"/>
</dbReference>
<accession>A0A9D1LJT5</accession>
<sequence length="269" mass="29521">MKLSLCQIKPNRDWKISLDIAQKALEQAAAQGAELALLPELFPIPYEFSLVERCAQPIDGPIGRRLSAWAKEYGLWLVGGSFPLQEEGKRYNACPVYSPDGTLAALHKKIHLFDVKMDSLSVQEADCFSPGETPTVFDSPWGKIGVAICFDLRFPNQFLRMAEQGAELMVVPAAFNTVTGPRHFRLLAQARAVDSQSFVVVCGPALDETASYHSYGHSLVVSPMGRVLGELDSAPGILTLSLDLKQADTVRKKLPVLVNQKPGLDRPNF</sequence>
<proteinExistence type="inferred from homology"/>
<comment type="caution">
    <text evidence="4">The sequence shown here is derived from an EMBL/GenBank/DDBJ whole genome shotgun (WGS) entry which is preliminary data.</text>
</comment>
<dbReference type="PROSITE" id="PS50263">
    <property type="entry name" value="CN_HYDROLASE"/>
    <property type="match status" value="1"/>
</dbReference>
<protein>
    <submittedName>
        <fullName evidence="4">Carbon-nitrogen hydrolase family protein</fullName>
    </submittedName>
</protein>
<dbReference type="PANTHER" id="PTHR23088">
    <property type="entry name" value="NITRILASE-RELATED"/>
    <property type="match status" value="1"/>
</dbReference>
<gene>
    <name evidence="4" type="ORF">IAD19_06510</name>
</gene>
<dbReference type="Pfam" id="PF00795">
    <property type="entry name" value="CN_hydrolase"/>
    <property type="match status" value="1"/>
</dbReference>
<dbReference type="InterPro" id="IPR045254">
    <property type="entry name" value="Nit1/2_C-N_Hydrolase"/>
</dbReference>
<organism evidence="4 5">
    <name type="scientific">Candidatus Egerieicola faecale</name>
    <dbReference type="NCBI Taxonomy" id="2840774"/>
    <lineage>
        <taxon>Bacteria</taxon>
        <taxon>Bacillati</taxon>
        <taxon>Bacillota</taxon>
        <taxon>Clostridia</taxon>
        <taxon>Eubacteriales</taxon>
        <taxon>Oscillospiraceae</taxon>
        <taxon>Oscillospiraceae incertae sedis</taxon>
        <taxon>Candidatus Egerieicola</taxon>
    </lineage>
</organism>
<dbReference type="InterPro" id="IPR036526">
    <property type="entry name" value="C-N_Hydrolase_sf"/>
</dbReference>
<dbReference type="Proteomes" id="UP000824082">
    <property type="component" value="Unassembled WGS sequence"/>
</dbReference>
<evidence type="ECO:0000256" key="1">
    <source>
        <dbReference type="ARBA" id="ARBA00010613"/>
    </source>
</evidence>
<evidence type="ECO:0000259" key="3">
    <source>
        <dbReference type="PROSITE" id="PS50263"/>
    </source>
</evidence>
<dbReference type="EMBL" id="DVMX01000127">
    <property type="protein sequence ID" value="HIU42190.1"/>
    <property type="molecule type" value="Genomic_DNA"/>
</dbReference>
<dbReference type="Gene3D" id="3.60.110.10">
    <property type="entry name" value="Carbon-nitrogen hydrolase"/>
    <property type="match status" value="1"/>
</dbReference>
<comment type="similarity">
    <text evidence="1">Belongs to the carbon-nitrogen hydrolase superfamily. NIT1/NIT2 family.</text>
</comment>
<dbReference type="GO" id="GO:0016811">
    <property type="term" value="F:hydrolase activity, acting on carbon-nitrogen (but not peptide) bonds, in linear amides"/>
    <property type="evidence" value="ECO:0007669"/>
    <property type="project" value="InterPro"/>
</dbReference>
<reference evidence="4" key="2">
    <citation type="journal article" date="2021" name="PeerJ">
        <title>Extensive microbial diversity within the chicken gut microbiome revealed by metagenomics and culture.</title>
        <authorList>
            <person name="Gilroy R."/>
            <person name="Ravi A."/>
            <person name="Getino M."/>
            <person name="Pursley I."/>
            <person name="Horton D.L."/>
            <person name="Alikhan N.F."/>
            <person name="Baker D."/>
            <person name="Gharbi K."/>
            <person name="Hall N."/>
            <person name="Watson M."/>
            <person name="Adriaenssens E.M."/>
            <person name="Foster-Nyarko E."/>
            <person name="Jarju S."/>
            <person name="Secka A."/>
            <person name="Antonio M."/>
            <person name="Oren A."/>
            <person name="Chaudhuri R.R."/>
            <person name="La Ragione R."/>
            <person name="Hildebrand F."/>
            <person name="Pallen M.J."/>
        </authorList>
    </citation>
    <scope>NUCLEOTIDE SEQUENCE</scope>
    <source>
        <strain evidence="4">4509</strain>
    </source>
</reference>
<keyword evidence="2 4" id="KW-0378">Hydrolase</keyword>
<dbReference type="SUPFAM" id="SSF56317">
    <property type="entry name" value="Carbon-nitrogen hydrolase"/>
    <property type="match status" value="1"/>
</dbReference>
<dbReference type="AlphaFoldDB" id="A0A9D1LJT5"/>